<feature type="region of interest" description="Disordered" evidence="4">
    <location>
        <begin position="832"/>
        <end position="880"/>
    </location>
</feature>
<name>D8LBN4_ECTSI</name>
<dbReference type="GO" id="GO:0019905">
    <property type="term" value="F:syntaxin binding"/>
    <property type="evidence" value="ECO:0007669"/>
    <property type="project" value="TreeGrafter"/>
</dbReference>
<feature type="region of interest" description="Disordered" evidence="4">
    <location>
        <begin position="262"/>
        <end position="284"/>
    </location>
</feature>
<dbReference type="GO" id="GO:0006893">
    <property type="term" value="P:Golgi to plasma membrane transport"/>
    <property type="evidence" value="ECO:0007669"/>
    <property type="project" value="TreeGrafter"/>
</dbReference>
<evidence type="ECO:0000313" key="7">
    <source>
        <dbReference type="Proteomes" id="UP000002630"/>
    </source>
</evidence>
<keyword evidence="3" id="KW-0175">Coiled coil</keyword>
<dbReference type="Gene3D" id="1.20.5.110">
    <property type="match status" value="1"/>
</dbReference>
<feature type="compositionally biased region" description="Polar residues" evidence="4">
    <location>
        <begin position="1"/>
        <end position="10"/>
    </location>
</feature>
<organism evidence="6 7">
    <name type="scientific">Ectocarpus siliculosus</name>
    <name type="common">Brown alga</name>
    <name type="synonym">Conferva siliculosa</name>
    <dbReference type="NCBI Taxonomy" id="2880"/>
    <lineage>
        <taxon>Eukaryota</taxon>
        <taxon>Sar</taxon>
        <taxon>Stramenopiles</taxon>
        <taxon>Ochrophyta</taxon>
        <taxon>PX clade</taxon>
        <taxon>Phaeophyceae</taxon>
        <taxon>Ectocarpales</taxon>
        <taxon>Ectocarpaceae</taxon>
        <taxon>Ectocarpus</taxon>
    </lineage>
</organism>
<dbReference type="STRING" id="2880.D8LBN4"/>
<dbReference type="EMBL" id="FN647682">
    <property type="protein sequence ID" value="CBN76743.1"/>
    <property type="molecule type" value="Genomic_DNA"/>
</dbReference>
<feature type="compositionally biased region" description="Gly residues" evidence="4">
    <location>
        <begin position="740"/>
        <end position="753"/>
    </location>
</feature>
<dbReference type="EMBL" id="FN649726">
    <property type="protein sequence ID" value="CBN76743.1"/>
    <property type="molecule type" value="Genomic_DNA"/>
</dbReference>
<dbReference type="CDD" id="cd15873">
    <property type="entry name" value="R-SNARE_STXBP5_6"/>
    <property type="match status" value="1"/>
</dbReference>
<feature type="region of interest" description="Disordered" evidence="4">
    <location>
        <begin position="1041"/>
        <end position="1088"/>
    </location>
</feature>
<dbReference type="SUPFAM" id="SSF58038">
    <property type="entry name" value="SNARE fusion complex"/>
    <property type="match status" value="1"/>
</dbReference>
<feature type="compositionally biased region" description="Basic and acidic residues" evidence="4">
    <location>
        <begin position="1114"/>
        <end position="1124"/>
    </location>
</feature>
<evidence type="ECO:0000256" key="2">
    <source>
        <dbReference type="ARBA" id="ARBA00022490"/>
    </source>
</evidence>
<dbReference type="OrthoDB" id="10378383at2759"/>
<feature type="compositionally biased region" description="Basic and acidic residues" evidence="4">
    <location>
        <begin position="758"/>
        <end position="769"/>
    </location>
</feature>
<feature type="region of interest" description="Disordered" evidence="4">
    <location>
        <begin position="1345"/>
        <end position="1421"/>
    </location>
</feature>
<protein>
    <recommendedName>
        <fullName evidence="5">V-SNARE coiled-coil homology domain-containing protein</fullName>
    </recommendedName>
</protein>
<feature type="compositionally biased region" description="Gly residues" evidence="4">
    <location>
        <begin position="1366"/>
        <end position="1379"/>
    </location>
</feature>
<dbReference type="PROSITE" id="PS50892">
    <property type="entry name" value="V_SNARE"/>
    <property type="match status" value="1"/>
</dbReference>
<dbReference type="InParanoid" id="D8LBN4"/>
<comment type="subcellular location">
    <subcellularLocation>
        <location evidence="1">Cytoplasm</location>
    </subcellularLocation>
</comment>
<feature type="compositionally biased region" description="Basic and acidic residues" evidence="4">
    <location>
        <begin position="908"/>
        <end position="924"/>
    </location>
</feature>
<feature type="region of interest" description="Disordered" evidence="4">
    <location>
        <begin position="1"/>
        <end position="37"/>
    </location>
</feature>
<feature type="compositionally biased region" description="Gly residues" evidence="4">
    <location>
        <begin position="1300"/>
        <end position="1309"/>
    </location>
</feature>
<feature type="compositionally biased region" description="Basic and acidic residues" evidence="4">
    <location>
        <begin position="845"/>
        <end position="860"/>
    </location>
</feature>
<evidence type="ECO:0000256" key="4">
    <source>
        <dbReference type="SAM" id="MobiDB-lite"/>
    </source>
</evidence>
<dbReference type="Gene3D" id="2.130.10.10">
    <property type="entry name" value="YVTN repeat-like/Quinoprotein amine dehydrogenase"/>
    <property type="match status" value="1"/>
</dbReference>
<evidence type="ECO:0000256" key="3">
    <source>
        <dbReference type="PROSITE-ProRule" id="PRU00290"/>
    </source>
</evidence>
<dbReference type="InterPro" id="IPR042855">
    <property type="entry name" value="V_SNARE_CC"/>
</dbReference>
<dbReference type="GO" id="GO:0005737">
    <property type="term" value="C:cytoplasm"/>
    <property type="evidence" value="ECO:0007669"/>
    <property type="project" value="UniProtKB-SubCell"/>
</dbReference>
<feature type="region of interest" description="Disordered" evidence="4">
    <location>
        <begin position="734"/>
        <end position="787"/>
    </location>
</feature>
<feature type="compositionally biased region" description="Gly residues" evidence="4">
    <location>
        <begin position="1395"/>
        <end position="1413"/>
    </location>
</feature>
<dbReference type="PANTHER" id="PTHR10241:SF25">
    <property type="entry name" value="TOMOSYN, ISOFORM C"/>
    <property type="match status" value="1"/>
</dbReference>
<evidence type="ECO:0000259" key="5">
    <source>
        <dbReference type="PROSITE" id="PS50892"/>
    </source>
</evidence>
<feature type="compositionally biased region" description="Acidic residues" evidence="4">
    <location>
        <begin position="271"/>
        <end position="282"/>
    </location>
</feature>
<feature type="region of interest" description="Disordered" evidence="4">
    <location>
        <begin position="892"/>
        <end position="924"/>
    </location>
</feature>
<dbReference type="PANTHER" id="PTHR10241">
    <property type="entry name" value="LETHAL 2 GIANT LARVAE PROTEIN"/>
    <property type="match status" value="1"/>
</dbReference>
<dbReference type="GO" id="GO:0045159">
    <property type="term" value="F:myosin II binding"/>
    <property type="evidence" value="ECO:0007669"/>
    <property type="project" value="TreeGrafter"/>
</dbReference>
<keyword evidence="7" id="KW-1185">Reference proteome</keyword>
<feature type="region of interest" description="Disordered" evidence="4">
    <location>
        <begin position="1263"/>
        <end position="1316"/>
    </location>
</feature>
<feature type="compositionally biased region" description="Basic and acidic residues" evidence="4">
    <location>
        <begin position="467"/>
        <end position="477"/>
    </location>
</feature>
<dbReference type="GO" id="GO:0005886">
    <property type="term" value="C:plasma membrane"/>
    <property type="evidence" value="ECO:0007669"/>
    <property type="project" value="TreeGrafter"/>
</dbReference>
<feature type="region of interest" description="Disordered" evidence="4">
    <location>
        <begin position="1101"/>
        <end position="1124"/>
    </location>
</feature>
<sequence>MRSFLSQVGLKSSAGEEQREGPENDGPDADAADVMGSFASPKRLGHHGSISDACVLSYEPTNGLMAVASRGGLVKVFGGPGVELVLEEEGASVAGEDPPSHLLFATPSLLVGVTATGAVLVWDLAAGGRGGSIPSPPDPATGLDERVTSVHSHGGGGGGGLASDAHEERYVFLGFESGRVRVAQVFPVYRESGYTVEPQNTSHGAPDELLQAPGKSLGAVTAIASFGDRDGGGGGFGIFGHRCGGIVVWDWVRRKRLALRSLGKSQGKKEEEDDDEEEDFEDREGREVTSLALHPSGEAFAAGFAAGCYAVFSVSSSPSHETGPPRWVREVGDDGSCPREGPTIVRTAVSLVRWVRVRGAGAGRTSGLVVAGGVEIEEGEEPDGVSLLVPSSEAVGARGGGGGGGGRALKKKDVVTAAKAALETAVFVPFAMGQERLSHVHCVLSGTGAPTREPRRAGTRSSGDLSEDARVGGKDEPDSAAAQEDEVEVAEELVVLGLVKWNEEFLGDDGRLHFRLASSIQACPIQTSPYVALLQLAPERFGPHLSGFATVTAVASTPLLSSSTILDFMTCLGAEQVQEEGRNGSQTTASPLLRGGYLRWPDSVPSRRRDEALGTSELLVAGHSDGSLSFWECCGPASRQDAVCLSEGRVVMREVPSGTVLLGSVPAAGLGSPEEGAGNAAVTALDVWVERDHVAAAAGAAAAGRNACWVAVGLESGDARVIVLSNRMEAGCSNPEFPSGSGGGCKAGSGGGTPLAEKPVEVSDVKLGDDGTTGDDSTKGSSGGGRLLKRFLKRGTGQQPSPGDEEGAMEDTELEAAIAEARAEARAIAALEESREGAPENAETPEPRGTVDDARKRESVGGEGEAQETDDHEESDHLRQELSEAMADEGAWSGSVMSPLPKRPPPKHAPEAEKGEEEKLRLDEPPKASLIQLALRLHSHAVRCVALSFDARGSALVLVVADEAGVVSVTDVSTGSASLLPMRVPQSRPCRPSVTIGPMPSALSGGQTPEPGASGALFVLLEGWLNVFDLASRDPVDFVQVPGLAPPSDDSHKSGGGGGGRAGIREDDFAGSAGRTRSRERSEETPWLACVDKHGLPLQPYASEPFSSSFSPPPRKDHAGTEADGVKLDPEDAPVHSHTIWVSPVPSRTALDDYHEHELQVLSDTPPPEPLLLVVRGATAVVLAISRRDADGVTSSVFARRGSVSPDAATFKGRSGAELVVRSRGTLPPARRSAVPPTIDGAGVCLVAAAGGEGLEAATMPDCEEARRRWRRSPCAIPSGSSRSKGWQGQSSTGDDNDSGGRGGGGGGALSSSRGRSAKGMLGRLSLGGSKKNIADVFAVEPSLRQDSIGGGSGSTRSLLSSSAGGSSGRAAGGRGGGQTEQHQRDALFGQREAGAGGGGETSAVGGARGGVSGAHAAASEARDLAIERGEKLENLVDRSRQLEDSAMAFGDMAKQLRKQQEDEACCIS</sequence>
<feature type="domain" description="V-SNARE coiled-coil homology" evidence="5">
    <location>
        <begin position="1404"/>
        <end position="1464"/>
    </location>
</feature>
<proteinExistence type="predicted"/>
<dbReference type="InterPro" id="IPR011047">
    <property type="entry name" value="Quinoprotein_ADH-like_sf"/>
</dbReference>
<accession>D8LBN4</accession>
<evidence type="ECO:0000313" key="6">
    <source>
        <dbReference type="EMBL" id="CBN76743.1"/>
    </source>
</evidence>
<dbReference type="GO" id="GO:0006887">
    <property type="term" value="P:exocytosis"/>
    <property type="evidence" value="ECO:0007669"/>
    <property type="project" value="TreeGrafter"/>
</dbReference>
<dbReference type="SUPFAM" id="SSF50998">
    <property type="entry name" value="Quinoprotein alcohol dehydrogenase-like"/>
    <property type="match status" value="1"/>
</dbReference>
<keyword evidence="2" id="KW-0963">Cytoplasm</keyword>
<evidence type="ECO:0000256" key="1">
    <source>
        <dbReference type="ARBA" id="ARBA00004496"/>
    </source>
</evidence>
<feature type="region of interest" description="Disordered" evidence="4">
    <location>
        <begin position="445"/>
        <end position="486"/>
    </location>
</feature>
<feature type="compositionally biased region" description="Low complexity" evidence="4">
    <location>
        <begin position="1355"/>
        <end position="1365"/>
    </location>
</feature>
<reference evidence="6 7" key="1">
    <citation type="journal article" date="2010" name="Nature">
        <title>The Ectocarpus genome and the independent evolution of multicellularity in brown algae.</title>
        <authorList>
            <person name="Cock J.M."/>
            <person name="Sterck L."/>
            <person name="Rouze P."/>
            <person name="Scornet D."/>
            <person name="Allen A.E."/>
            <person name="Amoutzias G."/>
            <person name="Anthouard V."/>
            <person name="Artiguenave F."/>
            <person name="Aury J.M."/>
            <person name="Badger J.H."/>
            <person name="Beszteri B."/>
            <person name="Billiau K."/>
            <person name="Bonnet E."/>
            <person name="Bothwell J.H."/>
            <person name="Bowler C."/>
            <person name="Boyen C."/>
            <person name="Brownlee C."/>
            <person name="Carrano C.J."/>
            <person name="Charrier B."/>
            <person name="Cho G.Y."/>
            <person name="Coelho S.M."/>
            <person name="Collen J."/>
            <person name="Corre E."/>
            <person name="Da Silva C."/>
            <person name="Delage L."/>
            <person name="Delaroque N."/>
            <person name="Dittami S.M."/>
            <person name="Doulbeau S."/>
            <person name="Elias M."/>
            <person name="Farnham G."/>
            <person name="Gachon C.M."/>
            <person name="Gschloessl B."/>
            <person name="Heesch S."/>
            <person name="Jabbari K."/>
            <person name="Jubin C."/>
            <person name="Kawai H."/>
            <person name="Kimura K."/>
            <person name="Kloareg B."/>
            <person name="Kupper F.C."/>
            <person name="Lang D."/>
            <person name="Le Bail A."/>
            <person name="Leblanc C."/>
            <person name="Lerouge P."/>
            <person name="Lohr M."/>
            <person name="Lopez P.J."/>
            <person name="Martens C."/>
            <person name="Maumus F."/>
            <person name="Michel G."/>
            <person name="Miranda-Saavedra D."/>
            <person name="Morales J."/>
            <person name="Moreau H."/>
            <person name="Motomura T."/>
            <person name="Nagasato C."/>
            <person name="Napoli C.A."/>
            <person name="Nelson D.R."/>
            <person name="Nyvall-Collen P."/>
            <person name="Peters A.F."/>
            <person name="Pommier C."/>
            <person name="Potin P."/>
            <person name="Poulain J."/>
            <person name="Quesneville H."/>
            <person name="Read B."/>
            <person name="Rensing S.A."/>
            <person name="Ritter A."/>
            <person name="Rousvoal S."/>
            <person name="Samanta M."/>
            <person name="Samson G."/>
            <person name="Schroeder D.C."/>
            <person name="Segurens B."/>
            <person name="Strittmatter M."/>
            <person name="Tonon T."/>
            <person name="Tregear J.W."/>
            <person name="Valentin K."/>
            <person name="von Dassow P."/>
            <person name="Yamagishi T."/>
            <person name="Van de Peer Y."/>
            <person name="Wincker P."/>
        </authorList>
    </citation>
    <scope>NUCLEOTIDE SEQUENCE [LARGE SCALE GENOMIC DNA]</scope>
    <source>
        <strain evidence="7">Ec32 / CCAP1310/4</strain>
    </source>
</reference>
<gene>
    <name evidence="6" type="ORF">Esi_0000_0555</name>
</gene>
<feature type="compositionally biased region" description="Polar residues" evidence="4">
    <location>
        <begin position="1279"/>
        <end position="1288"/>
    </location>
</feature>
<dbReference type="GO" id="GO:0005096">
    <property type="term" value="F:GTPase activator activity"/>
    <property type="evidence" value="ECO:0007669"/>
    <property type="project" value="TreeGrafter"/>
</dbReference>
<feature type="region of interest" description="Disordered" evidence="4">
    <location>
        <begin position="130"/>
        <end position="162"/>
    </location>
</feature>
<dbReference type="Proteomes" id="UP000002630">
    <property type="component" value="Linkage Group LG01"/>
</dbReference>
<dbReference type="InterPro" id="IPR015943">
    <property type="entry name" value="WD40/YVTN_repeat-like_dom_sf"/>
</dbReference>